<reference evidence="3" key="1">
    <citation type="submission" date="2021-11" db="EMBL/GenBank/DDBJ databases">
        <title>Legionella maioricencis sp. nov., a new species isolated from hot water samples in Mallorca.</title>
        <authorList>
            <person name="Crespi S."/>
            <person name="Drasar V."/>
            <person name="Salva-Serra F."/>
            <person name="Jaen-Luchoro D."/>
            <person name="Pineiro-Iglesias B."/>
            <person name="Aliaga F."/>
            <person name="Fernandez-Juarez V."/>
            <person name="Coll G."/>
            <person name="Moore E.R.B."/>
            <person name="Bennasar-Figueras A."/>
        </authorList>
    </citation>
    <scope>NUCLEOTIDE SEQUENCE</scope>
    <source>
        <strain evidence="3">HCPI-6</strain>
    </source>
</reference>
<evidence type="ECO:0000313" key="4">
    <source>
        <dbReference type="Proteomes" id="UP001139721"/>
    </source>
</evidence>
<accession>A0A9X2I8U1</accession>
<organism evidence="3 4">
    <name type="scientific">Legionella maioricensis</name>
    <dbReference type="NCBI Taxonomy" id="2896528"/>
    <lineage>
        <taxon>Bacteria</taxon>
        <taxon>Pseudomonadati</taxon>
        <taxon>Pseudomonadota</taxon>
        <taxon>Gammaproteobacteria</taxon>
        <taxon>Legionellales</taxon>
        <taxon>Legionellaceae</taxon>
        <taxon>Legionella</taxon>
    </lineage>
</organism>
<feature type="compositionally biased region" description="Acidic residues" evidence="2">
    <location>
        <begin position="46"/>
        <end position="60"/>
    </location>
</feature>
<feature type="region of interest" description="Disordered" evidence="2">
    <location>
        <begin position="31"/>
        <end position="63"/>
    </location>
</feature>
<comment type="caution">
    <text evidence="3">The sequence shown here is derived from an EMBL/GenBank/DDBJ whole genome shotgun (WGS) entry which is preliminary data.</text>
</comment>
<keyword evidence="1" id="KW-0175">Coiled coil</keyword>
<gene>
    <name evidence="3" type="ORF">LOX96_02575</name>
</gene>
<name>A0A9X2I8U1_9GAMM</name>
<dbReference type="RefSeq" id="WP_250420273.1">
    <property type="nucleotide sequence ID" value="NZ_JAJKBJ010000002.1"/>
</dbReference>
<dbReference type="EMBL" id="JAJKBJ010000002">
    <property type="protein sequence ID" value="MCL9682969.1"/>
    <property type="molecule type" value="Genomic_DNA"/>
</dbReference>
<evidence type="ECO:0000256" key="1">
    <source>
        <dbReference type="SAM" id="Coils"/>
    </source>
</evidence>
<keyword evidence="4" id="KW-1185">Reference proteome</keyword>
<sequence length="426" mass="49538">MQIKRDHSALESDQKEIECTVKKKPRWDDVALEINNTRDDSSNSDSDSDNDSESDSEEEKDFSVHTYLDKKEKQFIPYEEDDSELQSVINRKYLFFNHDDARKWHCSNSHGGLMLLNAHHRKLLEETAPFDDKQFWIESAVVGGRIYRLILGAPQPNMYAVEGDPTSMNYRLSKDIPNFFEWTRVLQKNMLHRRPIIGLTAIHLVASFLADIDMNDENFGVSKTDKALHAVKIDPECCFSYPFYTEKYSNILNGLTDFESEVPKNLFNKKEFFETLATIISTPVESYKEIIDSSFSACYARQKKIYVDILSNRINLFQQAAFALDGFEQFYSEYQEKRRLEAAQREAARQEQILREQEQLRLYQQFEQDYPVYSSNQESNQQKLEELSEFGLSGNMTANPNSFFDYRQDQQVGVAPSQVFSLIASN</sequence>
<dbReference type="AlphaFoldDB" id="A0A9X2I8U1"/>
<proteinExistence type="predicted"/>
<evidence type="ECO:0000313" key="3">
    <source>
        <dbReference type="EMBL" id="MCL9682969.1"/>
    </source>
</evidence>
<feature type="coiled-coil region" evidence="1">
    <location>
        <begin position="331"/>
        <end position="360"/>
    </location>
</feature>
<evidence type="ECO:0000256" key="2">
    <source>
        <dbReference type="SAM" id="MobiDB-lite"/>
    </source>
</evidence>
<dbReference type="Proteomes" id="UP001139721">
    <property type="component" value="Unassembled WGS sequence"/>
</dbReference>
<protein>
    <submittedName>
        <fullName evidence="3">Uncharacterized protein</fullName>
    </submittedName>
</protein>